<evidence type="ECO:0000313" key="1">
    <source>
        <dbReference type="EMBL" id="AFU86726.1"/>
    </source>
</evidence>
<dbReference type="Proteomes" id="UP000000461">
    <property type="component" value="Segment"/>
</dbReference>
<dbReference type="EMBL" id="JX100814">
    <property type="protein sequence ID" value="AFU86726.1"/>
    <property type="molecule type" value="Genomic_DNA"/>
</dbReference>
<proteinExistence type="predicted"/>
<accession>K4JNZ2</accession>
<keyword evidence="2" id="KW-1185">Reference proteome</keyword>
<protein>
    <submittedName>
        <fullName evidence="1">Uncharacterized protein</fullName>
    </submittedName>
</protein>
<name>K4JNZ2_9CAUD</name>
<evidence type="ECO:0000313" key="2">
    <source>
        <dbReference type="Proteomes" id="UP000000461"/>
    </source>
</evidence>
<reference evidence="1 2" key="1">
    <citation type="journal article" date="2012" name="BMC Genomics">
        <title>The Caulobacter crescentus phage phiCbK: genomics of a canonical phage.</title>
        <authorList>
            <person name="Gill J.J."/>
            <person name="Berry J.D."/>
            <person name="Russell W.K."/>
            <person name="Lessor L."/>
            <person name="Escobar Garcia D.A."/>
            <person name="Hernandez D."/>
            <person name="Kane A."/>
            <person name="Keene J."/>
            <person name="Maddox M."/>
            <person name="Martin R."/>
            <person name="Mohan S."/>
            <person name="Thorn A.M."/>
            <person name="Russell D.H."/>
            <person name="Young R."/>
        </authorList>
    </citation>
    <scope>NUCLEOTIDE SEQUENCE [LARGE SCALE GENOMIC DNA]</scope>
</reference>
<gene>
    <name evidence="1" type="ORF">CcrRogue_gp244</name>
</gene>
<dbReference type="KEGG" id="vg:13996025"/>
<organism evidence="1 2">
    <name type="scientific">Caulobacter phage CcrRogue</name>
    <dbReference type="NCBI Taxonomy" id="2927986"/>
    <lineage>
        <taxon>Viruses</taxon>
        <taxon>Duplodnaviria</taxon>
        <taxon>Heunggongvirae</taxon>
        <taxon>Uroviricota</taxon>
        <taxon>Caudoviricetes</taxon>
        <taxon>Jeanschmidtviridae</taxon>
        <taxon>Poindextervirus</taxon>
        <taxon>Poindextervirus rogue</taxon>
    </lineage>
</organism>
<sequence>MPLFSFKATVTYHDDVVIDAEDEDHARELVAESGFTGSHIVSHDADLDPEIKLHLDEEN</sequence>